<evidence type="ECO:0000313" key="2">
    <source>
        <dbReference type="Proteomes" id="UP000198736"/>
    </source>
</evidence>
<dbReference type="Proteomes" id="UP000198736">
    <property type="component" value="Unassembled WGS sequence"/>
</dbReference>
<accession>A0A0S4LD16</accession>
<organism evidence="1 2">
    <name type="scientific">Candidatus Nitrospira nitrificans</name>
    <dbReference type="NCBI Taxonomy" id="1742973"/>
    <lineage>
        <taxon>Bacteria</taxon>
        <taxon>Pseudomonadati</taxon>
        <taxon>Nitrospirota</taxon>
        <taxon>Nitrospiria</taxon>
        <taxon>Nitrospirales</taxon>
        <taxon>Nitrospiraceae</taxon>
        <taxon>Nitrospira</taxon>
    </lineage>
</organism>
<evidence type="ECO:0000313" key="1">
    <source>
        <dbReference type="EMBL" id="CUS34472.1"/>
    </source>
</evidence>
<dbReference type="AlphaFoldDB" id="A0A0S4LD16"/>
<reference evidence="2" key="1">
    <citation type="submission" date="2015-10" db="EMBL/GenBank/DDBJ databases">
        <authorList>
            <person name="Luecker S."/>
            <person name="Luecker S."/>
        </authorList>
    </citation>
    <scope>NUCLEOTIDE SEQUENCE [LARGE SCALE GENOMIC DNA]</scope>
</reference>
<gene>
    <name evidence="1" type="ORF">COMA2_170023</name>
</gene>
<proteinExistence type="predicted"/>
<name>A0A0S4LD16_9BACT</name>
<protein>
    <submittedName>
        <fullName evidence="1">Uncharacterized protein</fullName>
    </submittedName>
</protein>
<dbReference type="EMBL" id="CZPZ01000009">
    <property type="protein sequence ID" value="CUS34472.1"/>
    <property type="molecule type" value="Genomic_DNA"/>
</dbReference>
<sequence>MPDYKHRTIKLAPKKQGDETWGCAYRIIETSSSGWRFHKGYSYGSFGSRQEAATAALVEAKRIVDALEPLTHRPWPKPSAVLRNYENRIRRFLAWS</sequence>
<keyword evidence="2" id="KW-1185">Reference proteome</keyword>